<evidence type="ECO:0000256" key="2">
    <source>
        <dbReference type="ARBA" id="ARBA00006665"/>
    </source>
</evidence>
<reference evidence="6 7" key="1">
    <citation type="submission" date="2020-10" db="EMBL/GenBank/DDBJ databases">
        <title>The Coptis chinensis genome and diversification of protoberbering-type alkaloids.</title>
        <authorList>
            <person name="Wang B."/>
            <person name="Shu S."/>
            <person name="Song C."/>
            <person name="Liu Y."/>
        </authorList>
    </citation>
    <scope>NUCLEOTIDE SEQUENCE [LARGE SCALE GENOMIC DNA]</scope>
    <source>
        <strain evidence="6">HL-2020</strain>
        <tissue evidence="6">Leaf</tissue>
    </source>
</reference>
<dbReference type="EMBL" id="JADFTS010000004">
    <property type="protein sequence ID" value="KAF9609294.1"/>
    <property type="molecule type" value="Genomic_DNA"/>
</dbReference>
<evidence type="ECO:0000256" key="4">
    <source>
        <dbReference type="ARBA" id="ARBA00022989"/>
    </source>
</evidence>
<dbReference type="AlphaFoldDB" id="A0A835M002"/>
<keyword evidence="3" id="KW-0812">Transmembrane</keyword>
<comment type="similarity">
    <text evidence="2">Belongs to the TDE1 family.</text>
</comment>
<name>A0A835M002_9MAGN</name>
<comment type="caution">
    <text evidence="6">The sequence shown here is derived from an EMBL/GenBank/DDBJ whole genome shotgun (WGS) entry which is preliminary data.</text>
</comment>
<proteinExistence type="inferred from homology"/>
<organism evidence="6 7">
    <name type="scientific">Coptis chinensis</name>
    <dbReference type="NCBI Taxonomy" id="261450"/>
    <lineage>
        <taxon>Eukaryota</taxon>
        <taxon>Viridiplantae</taxon>
        <taxon>Streptophyta</taxon>
        <taxon>Embryophyta</taxon>
        <taxon>Tracheophyta</taxon>
        <taxon>Spermatophyta</taxon>
        <taxon>Magnoliopsida</taxon>
        <taxon>Ranunculales</taxon>
        <taxon>Ranunculaceae</taxon>
        <taxon>Coptidoideae</taxon>
        <taxon>Coptis</taxon>
    </lineage>
</organism>
<dbReference type="Pfam" id="PF03348">
    <property type="entry name" value="Serinc"/>
    <property type="match status" value="1"/>
</dbReference>
<comment type="subcellular location">
    <subcellularLocation>
        <location evidence="1">Membrane</location>
        <topology evidence="1">Multi-pass membrane protein</topology>
    </subcellularLocation>
</comment>
<evidence type="ECO:0000256" key="3">
    <source>
        <dbReference type="ARBA" id="ARBA00022692"/>
    </source>
</evidence>
<evidence type="ECO:0000256" key="1">
    <source>
        <dbReference type="ARBA" id="ARBA00004141"/>
    </source>
</evidence>
<evidence type="ECO:0000256" key="5">
    <source>
        <dbReference type="ARBA" id="ARBA00023136"/>
    </source>
</evidence>
<protein>
    <submittedName>
        <fullName evidence="6">Uncharacterized protein</fullName>
    </submittedName>
</protein>
<gene>
    <name evidence="6" type="ORF">IFM89_015539</name>
</gene>
<dbReference type="Proteomes" id="UP000631114">
    <property type="component" value="Unassembled WGS sequence"/>
</dbReference>
<keyword evidence="4" id="KW-1133">Transmembrane helix</keyword>
<evidence type="ECO:0000313" key="6">
    <source>
        <dbReference type="EMBL" id="KAF9609294.1"/>
    </source>
</evidence>
<evidence type="ECO:0000313" key="7">
    <source>
        <dbReference type="Proteomes" id="UP000631114"/>
    </source>
</evidence>
<sequence>MGLTPTGPSPRGEPMDMGFGAIVMNCKKLGKVSIIWRHRRGNRLMCFGDALNCRSLRLEIALLGMQNRHGNLARGMFLLVQVVLLLDFVHGWNDSWVKKDEQFWLVEFLYPSDYVGYLEKGKFHPRWWSDAPKRCDNLVASMACEICGILL</sequence>
<keyword evidence="7" id="KW-1185">Reference proteome</keyword>
<keyword evidence="5" id="KW-0472">Membrane</keyword>
<dbReference type="GO" id="GO:0016020">
    <property type="term" value="C:membrane"/>
    <property type="evidence" value="ECO:0007669"/>
    <property type="project" value="UniProtKB-SubCell"/>
</dbReference>
<accession>A0A835M002</accession>
<dbReference type="InterPro" id="IPR005016">
    <property type="entry name" value="TDE1/TMS"/>
</dbReference>